<evidence type="ECO:0000256" key="1">
    <source>
        <dbReference type="SAM" id="MobiDB-lite"/>
    </source>
</evidence>
<name>A0A915JBX3_ROMCU</name>
<sequence length="72" mass="8071">MQGEGTPPLQAVTRVAEGIFSVTQRGRQSHCSCLSRFWVTRMVRPPDVSRNQRGHKFSNTAARILTPSTPLY</sequence>
<feature type="compositionally biased region" description="Polar residues" evidence="1">
    <location>
        <begin position="57"/>
        <end position="72"/>
    </location>
</feature>
<feature type="region of interest" description="Disordered" evidence="1">
    <location>
        <begin position="48"/>
        <end position="72"/>
    </location>
</feature>
<dbReference type="Proteomes" id="UP000887565">
    <property type="component" value="Unplaced"/>
</dbReference>
<evidence type="ECO:0000313" key="2">
    <source>
        <dbReference type="Proteomes" id="UP000887565"/>
    </source>
</evidence>
<accession>A0A915JBX3</accession>
<proteinExistence type="predicted"/>
<keyword evidence="2" id="KW-1185">Reference proteome</keyword>
<reference evidence="3" key="1">
    <citation type="submission" date="2022-11" db="UniProtKB">
        <authorList>
            <consortium name="WormBaseParasite"/>
        </authorList>
    </citation>
    <scope>IDENTIFICATION</scope>
</reference>
<evidence type="ECO:0000313" key="3">
    <source>
        <dbReference type="WBParaSite" id="nRc.2.0.1.t23290-RA"/>
    </source>
</evidence>
<protein>
    <submittedName>
        <fullName evidence="3">Uncharacterized protein</fullName>
    </submittedName>
</protein>
<dbReference type="WBParaSite" id="nRc.2.0.1.t23290-RA">
    <property type="protein sequence ID" value="nRc.2.0.1.t23290-RA"/>
    <property type="gene ID" value="nRc.2.0.1.g23290"/>
</dbReference>
<dbReference type="AlphaFoldDB" id="A0A915JBX3"/>
<organism evidence="2 3">
    <name type="scientific">Romanomermis culicivorax</name>
    <name type="common">Nematode worm</name>
    <dbReference type="NCBI Taxonomy" id="13658"/>
    <lineage>
        <taxon>Eukaryota</taxon>
        <taxon>Metazoa</taxon>
        <taxon>Ecdysozoa</taxon>
        <taxon>Nematoda</taxon>
        <taxon>Enoplea</taxon>
        <taxon>Dorylaimia</taxon>
        <taxon>Mermithida</taxon>
        <taxon>Mermithoidea</taxon>
        <taxon>Mermithidae</taxon>
        <taxon>Romanomermis</taxon>
    </lineage>
</organism>